<feature type="domain" description="NACHT" evidence="7">
    <location>
        <begin position="127"/>
        <end position="261"/>
    </location>
</feature>
<keyword evidence="2" id="KW-0963">Cytoplasm</keyword>
<dbReference type="SMART" id="SM01288">
    <property type="entry name" value="FISNA"/>
    <property type="match status" value="1"/>
</dbReference>
<dbReference type="InterPro" id="IPR041075">
    <property type="entry name" value="NOD1/2_WH"/>
</dbReference>
<evidence type="ECO:0000256" key="5">
    <source>
        <dbReference type="ARBA" id="ARBA00022741"/>
    </source>
</evidence>
<evidence type="ECO:0000256" key="3">
    <source>
        <dbReference type="ARBA" id="ARBA00022614"/>
    </source>
</evidence>
<dbReference type="SMART" id="SM00368">
    <property type="entry name" value="LRR_RI"/>
    <property type="match status" value="9"/>
</dbReference>
<dbReference type="FunFam" id="3.40.50.300:FF:001524">
    <property type="entry name" value="Si:dkey-126g1.7"/>
    <property type="match status" value="1"/>
</dbReference>
<dbReference type="InterPro" id="IPR041267">
    <property type="entry name" value="NLRP_HD2"/>
</dbReference>
<dbReference type="Pfam" id="PF14484">
    <property type="entry name" value="FISNA"/>
    <property type="match status" value="1"/>
</dbReference>
<organism evidence="8 9">
    <name type="scientific">Lates calcarifer</name>
    <name type="common">Barramundi</name>
    <name type="synonym">Holocentrus calcarifer</name>
    <dbReference type="NCBI Taxonomy" id="8187"/>
    <lineage>
        <taxon>Eukaryota</taxon>
        <taxon>Metazoa</taxon>
        <taxon>Chordata</taxon>
        <taxon>Craniata</taxon>
        <taxon>Vertebrata</taxon>
        <taxon>Euteleostomi</taxon>
        <taxon>Actinopterygii</taxon>
        <taxon>Neopterygii</taxon>
        <taxon>Teleostei</taxon>
        <taxon>Neoteleostei</taxon>
        <taxon>Acanthomorphata</taxon>
        <taxon>Carangaria</taxon>
        <taxon>Carangaria incertae sedis</taxon>
        <taxon>Centropomidae</taxon>
        <taxon>Lates</taxon>
    </lineage>
</organism>
<dbReference type="Pfam" id="PF17776">
    <property type="entry name" value="NLRC4_HD2"/>
    <property type="match status" value="1"/>
</dbReference>
<gene>
    <name evidence="9" type="primary">LOC108874812</name>
</gene>
<dbReference type="GO" id="GO:0005737">
    <property type="term" value="C:cytoplasm"/>
    <property type="evidence" value="ECO:0007669"/>
    <property type="project" value="UniProtKB-SubCell"/>
</dbReference>
<dbReference type="Pfam" id="PF17779">
    <property type="entry name" value="WHD_NOD2"/>
    <property type="match status" value="1"/>
</dbReference>
<dbReference type="RefSeq" id="XP_050924959.1">
    <property type="nucleotide sequence ID" value="XM_051069002.1"/>
</dbReference>
<evidence type="ECO:0000256" key="1">
    <source>
        <dbReference type="ARBA" id="ARBA00004496"/>
    </source>
</evidence>
<dbReference type="InterPro" id="IPR051261">
    <property type="entry name" value="NLR"/>
</dbReference>
<evidence type="ECO:0000256" key="4">
    <source>
        <dbReference type="ARBA" id="ARBA00022737"/>
    </source>
</evidence>
<keyword evidence="6" id="KW-0067">ATP-binding</keyword>
<reference evidence="9" key="1">
    <citation type="submission" date="2025-08" db="UniProtKB">
        <authorList>
            <consortium name="RefSeq"/>
        </authorList>
    </citation>
    <scope>IDENTIFICATION</scope>
    <source>
        <tissue evidence="9">Brain</tissue>
    </source>
</reference>
<dbReference type="PANTHER" id="PTHR24106">
    <property type="entry name" value="NACHT, LRR AND CARD DOMAINS-CONTAINING"/>
    <property type="match status" value="1"/>
</dbReference>
<dbReference type="InterPro" id="IPR001611">
    <property type="entry name" value="Leu-rich_rpt"/>
</dbReference>
<evidence type="ECO:0000313" key="9">
    <source>
        <dbReference type="RefSeq" id="XP_050924959.1"/>
    </source>
</evidence>
<dbReference type="Gene3D" id="3.80.10.10">
    <property type="entry name" value="Ribonuclease Inhibitor"/>
    <property type="match status" value="2"/>
</dbReference>
<dbReference type="KEGG" id="lcf:108874812"/>
<proteinExistence type="predicted"/>
<dbReference type="Gene3D" id="3.40.50.300">
    <property type="entry name" value="P-loop containing nucleotide triphosphate hydrolases"/>
    <property type="match status" value="1"/>
</dbReference>
<dbReference type="InterPro" id="IPR029495">
    <property type="entry name" value="NACHT-assoc"/>
</dbReference>
<sequence length="950" mass="107967">MTTCNCDNSVIKKCLHREKKRGRRRSGVCEEEQLPDSGLQEVLDEHQISLRRRCEHVTEGTDGTGSRTLLNRIYTELYITEGQSEEVNTQHEVRQLETASKKKTLHDTPIRCQDIFKALPDQQRLIRVVLTNGVAGVGKTFSVQKFTLDWAEGLENQDVSLLVLLSFRELNLIRDEQYSLLTLLHVFHPTLQKVTAEKLAVCKVLFIFDGLDESRLSLDFNNRKVVSDVTQKSSVNELLTNLIQGNLLPSALVWITSRPAAANQIPPSCVDRVTEVRGFTDPQKEEYFRRRSSDEELSNRTISHIKTSRSLHIMCGVPVFCWITATVLEHMLTTEQRGELPKTLTDLFSHFLLVQTKRKKNKYHEGHETSPQELTEADREVLLKLGRLAFEHLEKGNIMFYQEDLEQCGLDVTEALVYSGVCTEIFKRESVIFQKTVYCFVHLSVQEFLAAVYIFHCFTNRNTQVLEDFLGEDWDNRDSKSESLFQKILKIFGNNDGHGPSLDVFLRRVMEKSLQSKNGHLDLFVRFLHGLFLESNQRVLGGLLGQTENSPEIIQRAINNLKEMNTRNISPDRSINIFHCLMEMNDHSVHQEIQEFLKSENRSEQRLSEIQCSALAYMLQMSEEVLDELDLKKYKTSEEGRRRLIPAVRNCRKARLPGCGLSETHCEVMASALKSNPSHLTELDLSYNDLEDSTVEVVSTGLQSPHCRLETLRLKNCSLSKISCSSLVSALKSNPSHLRKLDLSENWDLKDSGVKELCGFLQSPDCRLETLRLVYCNLSEISCSSLASALKSNPSHLRELDLSFNNKLKDSGVKELCGFLQSPDCRLETLRLFACRLSEISCSSLVSALKSNPSHLRELDLSGNNNLQDSGVKELCGFLQSPDCRLETLRLESCSLSEISCSSLVSALKSNPSHLRELDLSRNNLQDSGVKDLLDLVEDPDYRLQTVSWK</sequence>
<evidence type="ECO:0000256" key="6">
    <source>
        <dbReference type="ARBA" id="ARBA00022840"/>
    </source>
</evidence>
<dbReference type="GeneID" id="108874812"/>
<keyword evidence="4" id="KW-0677">Repeat</keyword>
<evidence type="ECO:0000313" key="8">
    <source>
        <dbReference type="Proteomes" id="UP000694890"/>
    </source>
</evidence>
<evidence type="ECO:0000259" key="7">
    <source>
        <dbReference type="PROSITE" id="PS50837"/>
    </source>
</evidence>
<accession>A0AAJ8DN64</accession>
<dbReference type="InterPro" id="IPR027417">
    <property type="entry name" value="P-loop_NTPase"/>
</dbReference>
<dbReference type="Pfam" id="PF05729">
    <property type="entry name" value="NACHT"/>
    <property type="match status" value="1"/>
</dbReference>
<dbReference type="InterPro" id="IPR007111">
    <property type="entry name" value="NACHT_NTPase"/>
</dbReference>
<dbReference type="Proteomes" id="UP000694890">
    <property type="component" value="Unplaced"/>
</dbReference>
<dbReference type="SUPFAM" id="SSF52047">
    <property type="entry name" value="RNI-like"/>
    <property type="match status" value="1"/>
</dbReference>
<dbReference type="SUPFAM" id="SSF52540">
    <property type="entry name" value="P-loop containing nucleoside triphosphate hydrolases"/>
    <property type="match status" value="1"/>
</dbReference>
<dbReference type="Pfam" id="PF13516">
    <property type="entry name" value="LRR_6"/>
    <property type="match status" value="5"/>
</dbReference>
<keyword evidence="5" id="KW-0547">Nucleotide-binding</keyword>
<dbReference type="InterPro" id="IPR032675">
    <property type="entry name" value="LRR_dom_sf"/>
</dbReference>
<dbReference type="PROSITE" id="PS50837">
    <property type="entry name" value="NACHT"/>
    <property type="match status" value="1"/>
</dbReference>
<keyword evidence="3" id="KW-0433">Leucine-rich repeat</keyword>
<evidence type="ECO:0000256" key="2">
    <source>
        <dbReference type="ARBA" id="ARBA00022490"/>
    </source>
</evidence>
<dbReference type="GO" id="GO:0005524">
    <property type="term" value="F:ATP binding"/>
    <property type="evidence" value="ECO:0007669"/>
    <property type="project" value="UniProtKB-KW"/>
</dbReference>
<dbReference type="AlphaFoldDB" id="A0AAJ8DN64"/>
<comment type="subcellular location">
    <subcellularLocation>
        <location evidence="1">Cytoplasm</location>
    </subcellularLocation>
</comment>
<protein>
    <submittedName>
        <fullName evidence="9">LOW QUALITY PROTEIN: NACHT, LRR and PYD domains-containing protein 12-like</fullName>
    </submittedName>
</protein>
<name>A0AAJ8DN64_LATCA</name>